<keyword evidence="7" id="KW-0964">Secreted</keyword>
<evidence type="ECO:0000256" key="2">
    <source>
        <dbReference type="ARBA" id="ARBA00004191"/>
    </source>
</evidence>
<name>A0AAD4CFP0_ASPNN</name>
<feature type="domain" description="Glucose-methanol-choline oxidoreductase N-terminal" evidence="17">
    <location>
        <begin position="290"/>
        <end position="304"/>
    </location>
</feature>
<evidence type="ECO:0000256" key="10">
    <source>
        <dbReference type="ARBA" id="ARBA00023002"/>
    </source>
</evidence>
<keyword evidence="10" id="KW-0560">Oxidoreductase</keyword>
<evidence type="ECO:0000256" key="11">
    <source>
        <dbReference type="ARBA" id="ARBA00049435"/>
    </source>
</evidence>
<dbReference type="GO" id="GO:0050660">
    <property type="term" value="F:flavin adenine dinucleotide binding"/>
    <property type="evidence" value="ECO:0007669"/>
    <property type="project" value="InterPro"/>
</dbReference>
<feature type="binding site" evidence="14">
    <location>
        <position position="247"/>
    </location>
    <ligand>
        <name>FAD</name>
        <dbReference type="ChEBI" id="CHEBI:57692"/>
    </ligand>
</feature>
<accession>A0AAD4CFP0</accession>
<dbReference type="EMBL" id="VCAU01000093">
    <property type="protein sequence ID" value="KAF9885600.1"/>
    <property type="molecule type" value="Genomic_DNA"/>
</dbReference>
<dbReference type="Pfam" id="PF05199">
    <property type="entry name" value="GMC_oxred_C"/>
    <property type="match status" value="1"/>
</dbReference>
<dbReference type="Pfam" id="PF00732">
    <property type="entry name" value="GMC_oxred_N"/>
    <property type="match status" value="1"/>
</dbReference>
<evidence type="ECO:0000256" key="4">
    <source>
        <dbReference type="ARBA" id="ARBA00010790"/>
    </source>
</evidence>
<keyword evidence="6" id="KW-0134">Cell wall</keyword>
<feature type="active site" description="Proton acceptor" evidence="13">
    <location>
        <position position="562"/>
    </location>
</feature>
<comment type="subcellular location">
    <subcellularLocation>
        <location evidence="2">Secreted</location>
        <location evidence="2">Cell wall</location>
    </subcellularLocation>
    <subcellularLocation>
        <location evidence="3">Secreted</location>
        <location evidence="3">Extracellular space</location>
        <location evidence="3">Extracellular matrix</location>
    </subcellularLocation>
</comment>
<evidence type="ECO:0000256" key="9">
    <source>
        <dbReference type="ARBA" id="ARBA00022827"/>
    </source>
</evidence>
<feature type="active site" description="Proton donor" evidence="13">
    <location>
        <position position="519"/>
    </location>
</feature>
<comment type="similarity">
    <text evidence="4 15">Belongs to the GMC oxidoreductase family.</text>
</comment>
<dbReference type="SUPFAM" id="SSF51905">
    <property type="entry name" value="FAD/NAD(P)-binding domain"/>
    <property type="match status" value="1"/>
</dbReference>
<comment type="subunit">
    <text evidence="5">Homodimer.</text>
</comment>
<feature type="domain" description="Glucose-methanol-choline oxidoreductase N-terminal" evidence="16">
    <location>
        <begin position="95"/>
        <end position="118"/>
    </location>
</feature>
<feature type="binding site" evidence="14">
    <location>
        <position position="101"/>
    </location>
    <ligand>
        <name>FAD</name>
        <dbReference type="ChEBI" id="CHEBI:57692"/>
    </ligand>
</feature>
<dbReference type="GO" id="GO:0046562">
    <property type="term" value="F:beta-D-glucose oxidase activity"/>
    <property type="evidence" value="ECO:0007669"/>
    <property type="project" value="UniProtKB-EC"/>
</dbReference>
<dbReference type="Gene3D" id="3.50.50.60">
    <property type="entry name" value="FAD/NAD(P)-binding domain"/>
    <property type="match status" value="1"/>
</dbReference>
<dbReference type="EC" id="1.1.3.4" evidence="12"/>
<evidence type="ECO:0000256" key="14">
    <source>
        <dbReference type="PIRSR" id="PIRSR000137-2"/>
    </source>
</evidence>
<evidence type="ECO:0000256" key="8">
    <source>
        <dbReference type="ARBA" id="ARBA00022630"/>
    </source>
</evidence>
<gene>
    <name evidence="18" type="ORF">FE257_012806</name>
</gene>
<keyword evidence="8 15" id="KW-0285">Flavoprotein</keyword>
<evidence type="ECO:0000256" key="12">
    <source>
        <dbReference type="ARBA" id="ARBA00049722"/>
    </source>
</evidence>
<evidence type="ECO:0000259" key="16">
    <source>
        <dbReference type="PROSITE" id="PS00623"/>
    </source>
</evidence>
<dbReference type="SUPFAM" id="SSF54373">
    <property type="entry name" value="FAD-linked reductases, C-terminal domain"/>
    <property type="match status" value="1"/>
</dbReference>
<dbReference type="InterPro" id="IPR007867">
    <property type="entry name" value="GMC_OxRtase_C"/>
</dbReference>
<comment type="catalytic activity">
    <reaction evidence="11">
        <text>beta-D-glucose + O2 = D-glucono-1,5-lactone + H2O2</text>
        <dbReference type="Rhea" id="RHEA:11428"/>
        <dbReference type="ChEBI" id="CHEBI:15379"/>
        <dbReference type="ChEBI" id="CHEBI:15903"/>
        <dbReference type="ChEBI" id="CHEBI:16217"/>
        <dbReference type="ChEBI" id="CHEBI:16240"/>
        <dbReference type="EC" id="1.1.3.4"/>
    </reaction>
    <physiologicalReaction direction="left-to-right" evidence="11">
        <dbReference type="Rhea" id="RHEA:11429"/>
    </physiologicalReaction>
</comment>
<evidence type="ECO:0000259" key="17">
    <source>
        <dbReference type="PROSITE" id="PS00624"/>
    </source>
</evidence>
<comment type="cofactor">
    <cofactor evidence="1 14">
        <name>FAD</name>
        <dbReference type="ChEBI" id="CHEBI:57692"/>
    </cofactor>
</comment>
<evidence type="ECO:0000256" key="7">
    <source>
        <dbReference type="ARBA" id="ARBA00022530"/>
    </source>
</evidence>
<dbReference type="PROSITE" id="PS00624">
    <property type="entry name" value="GMC_OXRED_2"/>
    <property type="match status" value="1"/>
</dbReference>
<evidence type="ECO:0000256" key="3">
    <source>
        <dbReference type="ARBA" id="ARBA00004498"/>
    </source>
</evidence>
<dbReference type="InterPro" id="IPR000172">
    <property type="entry name" value="GMC_OxRdtase_N"/>
</dbReference>
<dbReference type="PROSITE" id="PS00623">
    <property type="entry name" value="GMC_OXRED_1"/>
    <property type="match status" value="1"/>
</dbReference>
<proteinExistence type="inferred from homology"/>
<evidence type="ECO:0000313" key="19">
    <source>
        <dbReference type="Proteomes" id="UP001194746"/>
    </source>
</evidence>
<dbReference type="Gene3D" id="4.10.450.10">
    <property type="entry name" value="Glucose Oxidase, domain 2"/>
    <property type="match status" value="1"/>
</dbReference>
<evidence type="ECO:0000256" key="6">
    <source>
        <dbReference type="ARBA" id="ARBA00022512"/>
    </source>
</evidence>
<dbReference type="Gene3D" id="3.30.560.10">
    <property type="entry name" value="Glucose Oxidase, domain 3"/>
    <property type="match status" value="1"/>
</dbReference>
<dbReference type="PIRSF" id="PIRSF000137">
    <property type="entry name" value="Alcohol_oxidase"/>
    <property type="match status" value="1"/>
</dbReference>
<dbReference type="AlphaFoldDB" id="A0AAD4CFP0"/>
<dbReference type="InterPro" id="IPR012132">
    <property type="entry name" value="GMC_OxRdtase"/>
</dbReference>
<keyword evidence="7" id="KW-0272">Extracellular matrix</keyword>
<sequence length="583" mass="63152">MGALGLATTAECLAPEHFDYVVIGGGTCGLTVANRLSETPGIRVAVIEAGGDERNNPNVTGVSGFGLGFNTAVDWQYETTAQVYANNQAIVYHAGKALGGTSTINGMTYIRAGKEEIDMWEESLGNKGWNWNNLYPYYLKSEGFSPPTEAQRAAGASFVDAYHGRQGPLDVSYPYGMLNGSFHSVVNDTWRQLGIPFNPDVNGGNLHGFSVWPQTLDREANIREDAAMAYYYPISDRKNLVTYRGVVDRILWDDKSSKGKKVVASGVQYVNSDGVTKTVLATKEVIVSAGAVRSPAILELSGIGNPQILHKYNIPTKVALHSVGENAQDQPNNAILFTTNQTLNGTAPYVTYATVQDLFGSETDAIAKKTADSLNDWADQTIQANEGVGDVAALKRLLKTQHDMIFTKGLSCVEILTSSSGHNMVSAFWISFPFSRGSVHIRSSNPQDYPQINPNYFLVDWDVTLQTKIAETAFQFWNTSPVHSMVVTQTSPPPETVPPNATATQLTSWLKSSFSANHHLLGTAAMLPRELGGVVDETLTVYGTENVRVIDASVLPIQVSGHLTSTLYAVSERAADIIKGVLE</sequence>
<reference evidence="18" key="2">
    <citation type="submission" date="2020-02" db="EMBL/GenBank/DDBJ databases">
        <authorList>
            <person name="Gilchrist C.L.M."/>
            <person name="Chooi Y.-H."/>
        </authorList>
    </citation>
    <scope>NUCLEOTIDE SEQUENCE</scope>
    <source>
        <strain evidence="18">MST-FP2251</strain>
    </source>
</reference>
<evidence type="ECO:0000256" key="1">
    <source>
        <dbReference type="ARBA" id="ARBA00001974"/>
    </source>
</evidence>
<dbReference type="PANTHER" id="PTHR11552:SF201">
    <property type="entry name" value="GLUCOSE-METHANOL-CHOLINE OXIDOREDUCTASE N-TERMINAL DOMAIN-CONTAINING PROTEIN"/>
    <property type="match status" value="1"/>
</dbReference>
<evidence type="ECO:0000256" key="13">
    <source>
        <dbReference type="PIRSR" id="PIRSR000137-1"/>
    </source>
</evidence>
<reference evidence="18" key="1">
    <citation type="journal article" date="2019" name="Beilstein J. Org. Chem.">
        <title>Nanangenines: drimane sesquiterpenoids as the dominant metabolite cohort of a novel Australian fungus, Aspergillus nanangensis.</title>
        <authorList>
            <person name="Lacey H.J."/>
            <person name="Gilchrist C.L.M."/>
            <person name="Crombie A."/>
            <person name="Kalaitzis J.A."/>
            <person name="Vuong D."/>
            <person name="Rutledge P.J."/>
            <person name="Turner P."/>
            <person name="Pitt J.I."/>
            <person name="Lacey E."/>
            <person name="Chooi Y.H."/>
            <person name="Piggott A.M."/>
        </authorList>
    </citation>
    <scope>NUCLEOTIDE SEQUENCE</scope>
    <source>
        <strain evidence="18">MST-FP2251</strain>
    </source>
</reference>
<dbReference type="PANTHER" id="PTHR11552">
    <property type="entry name" value="GLUCOSE-METHANOL-CHOLINE GMC OXIDOREDUCTASE"/>
    <property type="match status" value="1"/>
</dbReference>
<keyword evidence="9 14" id="KW-0274">FAD</keyword>
<organism evidence="18 19">
    <name type="scientific">Aspergillus nanangensis</name>
    <dbReference type="NCBI Taxonomy" id="2582783"/>
    <lineage>
        <taxon>Eukaryota</taxon>
        <taxon>Fungi</taxon>
        <taxon>Dikarya</taxon>
        <taxon>Ascomycota</taxon>
        <taxon>Pezizomycotina</taxon>
        <taxon>Eurotiomycetes</taxon>
        <taxon>Eurotiomycetidae</taxon>
        <taxon>Eurotiales</taxon>
        <taxon>Aspergillaceae</taxon>
        <taxon>Aspergillus</taxon>
        <taxon>Aspergillus subgen. Circumdati</taxon>
    </lineage>
</organism>
<evidence type="ECO:0000313" key="18">
    <source>
        <dbReference type="EMBL" id="KAF9885600.1"/>
    </source>
</evidence>
<evidence type="ECO:0000256" key="5">
    <source>
        <dbReference type="ARBA" id="ARBA00011738"/>
    </source>
</evidence>
<comment type="caution">
    <text evidence="18">The sequence shown here is derived from an EMBL/GenBank/DDBJ whole genome shotgun (WGS) entry which is preliminary data.</text>
</comment>
<dbReference type="InterPro" id="IPR027424">
    <property type="entry name" value="Glucose_Oxidase_domain_2"/>
</dbReference>
<protein>
    <recommendedName>
        <fullName evidence="12">glucose oxidase</fullName>
        <ecNumber evidence="12">1.1.3.4</ecNumber>
    </recommendedName>
</protein>
<evidence type="ECO:0000256" key="15">
    <source>
        <dbReference type="RuleBase" id="RU003968"/>
    </source>
</evidence>
<dbReference type="InterPro" id="IPR036188">
    <property type="entry name" value="FAD/NAD-bd_sf"/>
</dbReference>
<keyword evidence="19" id="KW-1185">Reference proteome</keyword>
<dbReference type="Proteomes" id="UP001194746">
    <property type="component" value="Unassembled WGS sequence"/>
</dbReference>